<evidence type="ECO:0000259" key="3">
    <source>
        <dbReference type="PROSITE" id="PS01124"/>
    </source>
</evidence>
<dbReference type="SUPFAM" id="SSF48452">
    <property type="entry name" value="TPR-like"/>
    <property type="match status" value="2"/>
</dbReference>
<reference evidence="4 5" key="1">
    <citation type="submission" date="2014-07" db="EMBL/GenBank/DDBJ databases">
        <title>Epilithonimonas lactis LMG 22401 Genome.</title>
        <authorList>
            <person name="Pipes S.E."/>
            <person name="Stropko S.J."/>
        </authorList>
    </citation>
    <scope>NUCLEOTIDE SEQUENCE [LARGE SCALE GENOMIC DNA]</scope>
    <source>
        <strain evidence="4 5">LMG 24401</strain>
    </source>
</reference>
<evidence type="ECO:0000313" key="5">
    <source>
        <dbReference type="Proteomes" id="UP000028623"/>
    </source>
</evidence>
<accession>A0A085BG96</accession>
<dbReference type="PROSITE" id="PS01124">
    <property type="entry name" value="HTH_ARAC_FAMILY_2"/>
    <property type="match status" value="1"/>
</dbReference>
<keyword evidence="5" id="KW-1185">Reference proteome</keyword>
<keyword evidence="2" id="KW-1133">Transmembrane helix</keyword>
<dbReference type="Gene3D" id="1.10.10.60">
    <property type="entry name" value="Homeodomain-like"/>
    <property type="match status" value="2"/>
</dbReference>
<dbReference type="GO" id="GO:0003700">
    <property type="term" value="F:DNA-binding transcription factor activity"/>
    <property type="evidence" value="ECO:0007669"/>
    <property type="project" value="InterPro"/>
</dbReference>
<evidence type="ECO:0000256" key="1">
    <source>
        <dbReference type="ARBA" id="ARBA00023125"/>
    </source>
</evidence>
<dbReference type="EMBL" id="JPLY01000004">
    <property type="protein sequence ID" value="KFC21491.1"/>
    <property type="molecule type" value="Genomic_DNA"/>
</dbReference>
<dbReference type="InterPro" id="IPR011990">
    <property type="entry name" value="TPR-like_helical_dom_sf"/>
</dbReference>
<dbReference type="eggNOG" id="COG0457">
    <property type="taxonomic scope" value="Bacteria"/>
</dbReference>
<feature type="transmembrane region" description="Helical" evidence="2">
    <location>
        <begin position="381"/>
        <end position="399"/>
    </location>
</feature>
<keyword evidence="2" id="KW-0472">Membrane</keyword>
<organism evidence="4 5">
    <name type="scientific">Epilithonimonas lactis</name>
    <dbReference type="NCBI Taxonomy" id="421072"/>
    <lineage>
        <taxon>Bacteria</taxon>
        <taxon>Pseudomonadati</taxon>
        <taxon>Bacteroidota</taxon>
        <taxon>Flavobacteriia</taxon>
        <taxon>Flavobacteriales</taxon>
        <taxon>Weeksellaceae</taxon>
        <taxon>Chryseobacterium group</taxon>
        <taxon>Epilithonimonas</taxon>
    </lineage>
</organism>
<dbReference type="PANTHER" id="PTHR43280">
    <property type="entry name" value="ARAC-FAMILY TRANSCRIPTIONAL REGULATOR"/>
    <property type="match status" value="1"/>
</dbReference>
<dbReference type="Gene3D" id="1.25.40.10">
    <property type="entry name" value="Tetratricopeptide repeat domain"/>
    <property type="match status" value="1"/>
</dbReference>
<keyword evidence="1" id="KW-0238">DNA-binding</keyword>
<gene>
    <name evidence="4" type="ORF">IO89_15050</name>
</gene>
<sequence length="572" mass="66794">MGKFYFLIGILFFELPRAQSKDHSDNQIFSKDFQHSQKNADRTLEIAKGKIRTAKKKKKYAHMANGYQDAVFSSHSKEVKLKYADSAVVAALLSKNDHVIANAFLLRGKVYHYSFRQYKDALDDYIMAFDITRYSADAYLQNDLSYHISILKCNLGYFESAYRDLQKTTAFFKRNQQTKRHQKVHLQNVKAYYNSLHQMIVCLRHLRDLKPIDSLIGVGLDQTQNRLELQLEYGLFLKEQGIEQFRKKNMDSAIRSLKRSLEYLSVDDDLTWEPVNYFHIGQIYLASGEQHRAIGYFQKIDSVFQKHHQILPGVRESYELLINYYKAQNDVKKELYYTRQLLKVDRVLSQDVNYLSSTIHRRYDTARSVLEKETSERPAEIALVVCLILASASIIVIVIRKMRNEKKAKNDHWILENKILDNAVIAAEKIDQQLSEGEGSILNEETSDNILAKLKIFEEATGFTEQGLTLHKLASRLETNSNYLSHVINQYKGMNFCRYIGELRIKYITEKLENDKTYLSYKIEYLGHECGISSRTNFSNLFREINGIRPKDFIKNRLRKIRDDEEALKINK</sequence>
<protein>
    <recommendedName>
        <fullName evidence="3">HTH araC/xylS-type domain-containing protein</fullName>
    </recommendedName>
</protein>
<dbReference type="InterPro" id="IPR018060">
    <property type="entry name" value="HTH_AraC"/>
</dbReference>
<evidence type="ECO:0000313" key="4">
    <source>
        <dbReference type="EMBL" id="KFC21491.1"/>
    </source>
</evidence>
<evidence type="ECO:0000256" key="2">
    <source>
        <dbReference type="SAM" id="Phobius"/>
    </source>
</evidence>
<dbReference type="RefSeq" id="WP_034977634.1">
    <property type="nucleotide sequence ID" value="NZ_FOFI01000001.1"/>
</dbReference>
<dbReference type="SMART" id="SM00342">
    <property type="entry name" value="HTH_ARAC"/>
    <property type="match status" value="1"/>
</dbReference>
<dbReference type="OrthoDB" id="5295174at2"/>
<dbReference type="AlphaFoldDB" id="A0A085BG96"/>
<keyword evidence="2" id="KW-0812">Transmembrane</keyword>
<dbReference type="Proteomes" id="UP000028623">
    <property type="component" value="Unassembled WGS sequence"/>
</dbReference>
<comment type="caution">
    <text evidence="4">The sequence shown here is derived from an EMBL/GenBank/DDBJ whole genome shotgun (WGS) entry which is preliminary data.</text>
</comment>
<name>A0A085BG96_9FLAO</name>
<dbReference type="PANTHER" id="PTHR43280:SF2">
    <property type="entry name" value="HTH-TYPE TRANSCRIPTIONAL REGULATOR EXSA"/>
    <property type="match status" value="1"/>
</dbReference>
<dbReference type="eggNOG" id="COG2207">
    <property type="taxonomic scope" value="Bacteria"/>
</dbReference>
<feature type="domain" description="HTH araC/xylS-type" evidence="3">
    <location>
        <begin position="454"/>
        <end position="556"/>
    </location>
</feature>
<proteinExistence type="predicted"/>
<dbReference type="STRING" id="421072.SAMN04488097_0919"/>
<dbReference type="GO" id="GO:0043565">
    <property type="term" value="F:sequence-specific DNA binding"/>
    <property type="evidence" value="ECO:0007669"/>
    <property type="project" value="InterPro"/>
</dbReference>